<keyword evidence="1" id="KW-0812">Transmembrane</keyword>
<reference evidence="3 4" key="1">
    <citation type="submission" date="2022-05" db="EMBL/GenBank/DDBJ databases">
        <authorList>
            <consortium name="Genoscope - CEA"/>
            <person name="William W."/>
        </authorList>
    </citation>
    <scope>NUCLEOTIDE SEQUENCE [LARGE SCALE GENOMIC DNA]</scope>
</reference>
<feature type="transmembrane region" description="Helical" evidence="1">
    <location>
        <begin position="240"/>
        <end position="258"/>
    </location>
</feature>
<dbReference type="PANTHER" id="PTHR11977:SF130">
    <property type="entry name" value="SEVERIN"/>
    <property type="match status" value="1"/>
</dbReference>
<dbReference type="InterPro" id="IPR007122">
    <property type="entry name" value="Villin/Gelsolin"/>
</dbReference>
<evidence type="ECO:0000259" key="2">
    <source>
        <dbReference type="Pfam" id="PF00626"/>
    </source>
</evidence>
<feature type="domain" description="Gelsolin-like" evidence="2">
    <location>
        <begin position="67"/>
        <end position="141"/>
    </location>
</feature>
<evidence type="ECO:0000313" key="4">
    <source>
        <dbReference type="Proteomes" id="UP001159427"/>
    </source>
</evidence>
<dbReference type="Proteomes" id="UP001159427">
    <property type="component" value="Unassembled WGS sequence"/>
</dbReference>
<dbReference type="Gene3D" id="3.40.20.10">
    <property type="entry name" value="Severin"/>
    <property type="match status" value="1"/>
</dbReference>
<dbReference type="InterPro" id="IPR007123">
    <property type="entry name" value="Gelsolin-like_dom"/>
</dbReference>
<gene>
    <name evidence="3" type="ORF">PEVE_00023565</name>
</gene>
<dbReference type="EMBL" id="CALNXI010003126">
    <property type="protein sequence ID" value="CAH3192257.1"/>
    <property type="molecule type" value="Genomic_DNA"/>
</dbReference>
<keyword evidence="1" id="KW-0472">Membrane</keyword>
<protein>
    <recommendedName>
        <fullName evidence="2">Gelsolin-like domain-containing protein</fullName>
    </recommendedName>
</protein>
<keyword evidence="1" id="KW-1133">Transmembrane helix</keyword>
<evidence type="ECO:0000313" key="3">
    <source>
        <dbReference type="EMBL" id="CAH3192257.1"/>
    </source>
</evidence>
<dbReference type="SUPFAM" id="SSF55753">
    <property type="entry name" value="Actin depolymerizing proteins"/>
    <property type="match status" value="1"/>
</dbReference>
<proteinExistence type="predicted"/>
<dbReference type="InterPro" id="IPR029006">
    <property type="entry name" value="ADF-H/Gelsolin-like_dom_sf"/>
</dbReference>
<comment type="caution">
    <text evidence="3">The sequence shown here is derived from an EMBL/GenBank/DDBJ whole genome shotgun (WGS) entry which is preliminary data.</text>
</comment>
<dbReference type="Pfam" id="PF00626">
    <property type="entry name" value="Gelsolin"/>
    <property type="match status" value="1"/>
</dbReference>
<organism evidence="3 4">
    <name type="scientific">Porites evermanni</name>
    <dbReference type="NCBI Taxonomy" id="104178"/>
    <lineage>
        <taxon>Eukaryota</taxon>
        <taxon>Metazoa</taxon>
        <taxon>Cnidaria</taxon>
        <taxon>Anthozoa</taxon>
        <taxon>Hexacorallia</taxon>
        <taxon>Scleractinia</taxon>
        <taxon>Fungiina</taxon>
        <taxon>Poritidae</taxon>
        <taxon>Porites</taxon>
    </lineage>
</organism>
<keyword evidence="4" id="KW-1185">Reference proteome</keyword>
<dbReference type="CDD" id="cd11290">
    <property type="entry name" value="gelsolin_S1_like"/>
    <property type="match status" value="1"/>
</dbReference>
<evidence type="ECO:0000256" key="1">
    <source>
        <dbReference type="SAM" id="Phobius"/>
    </source>
</evidence>
<dbReference type="SMART" id="SM00262">
    <property type="entry name" value="GEL"/>
    <property type="match status" value="1"/>
</dbReference>
<sequence length="305" mass="34788">MSGLVKQKEYDWKHSNIANIGSNQDILARKNAASSEPAWSETKKMQENGLKIWRIEKFEVREWPEEKYGTFFSGDSYIILHTEKASPDSDVIFYDVHFWIGKHSTQDEYTTAAYKTVELDAYLDDKAVQHREIEAFESQAFKEYFVALGGIKIEEGGGTVELGFRIPIVSGIPDCRWLNSGFQSPGFDILQAKMSLHGTDVLKGRRPESDLQRQLCTRESWKMSKGVGENCQEMRQRSKFFLLCTLVMVMVLVILVVMDYEGDVDRDDDGNPWWLVKVKMTTVVLVIGGDDDDDNDAADDGRGQW</sequence>
<accession>A0ABN8SKV8</accession>
<dbReference type="PANTHER" id="PTHR11977">
    <property type="entry name" value="VILLIN"/>
    <property type="match status" value="1"/>
</dbReference>
<name>A0ABN8SKV8_9CNID</name>